<keyword evidence="2" id="KW-1133">Transmembrane helix</keyword>
<feature type="transmembrane region" description="Helical" evidence="2">
    <location>
        <begin position="17"/>
        <end position="35"/>
    </location>
</feature>
<keyword evidence="2" id="KW-0812">Transmembrane</keyword>
<keyword evidence="2" id="KW-0472">Membrane</keyword>
<evidence type="ECO:0000313" key="4">
    <source>
        <dbReference type="Proteomes" id="UP001151699"/>
    </source>
</evidence>
<evidence type="ECO:0000256" key="2">
    <source>
        <dbReference type="SAM" id="Phobius"/>
    </source>
</evidence>
<evidence type="ECO:0000256" key="1">
    <source>
        <dbReference type="SAM" id="MobiDB-lite"/>
    </source>
</evidence>
<keyword evidence="4" id="KW-1185">Reference proteome</keyword>
<protein>
    <submittedName>
        <fullName evidence="3">Uncharacterized protein</fullName>
    </submittedName>
</protein>
<gene>
    <name evidence="3" type="ORF">Bhyg_09473</name>
</gene>
<accession>A0A9Q0S4F5</accession>
<dbReference type="Proteomes" id="UP001151699">
    <property type="component" value="Chromosome B"/>
</dbReference>
<dbReference type="AlphaFoldDB" id="A0A9Q0S4F5"/>
<feature type="compositionally biased region" description="Polar residues" evidence="1">
    <location>
        <begin position="41"/>
        <end position="80"/>
    </location>
</feature>
<comment type="caution">
    <text evidence="3">The sequence shown here is derived from an EMBL/GenBank/DDBJ whole genome shotgun (WGS) entry which is preliminary data.</text>
</comment>
<dbReference type="EMBL" id="WJQU01000002">
    <property type="protein sequence ID" value="KAJ6644504.1"/>
    <property type="molecule type" value="Genomic_DNA"/>
</dbReference>
<evidence type="ECO:0000313" key="3">
    <source>
        <dbReference type="EMBL" id="KAJ6644504.1"/>
    </source>
</evidence>
<proteinExistence type="predicted"/>
<reference evidence="3" key="1">
    <citation type="submission" date="2022-07" db="EMBL/GenBank/DDBJ databases">
        <authorList>
            <person name="Trinca V."/>
            <person name="Uliana J.V.C."/>
            <person name="Torres T.T."/>
            <person name="Ward R.J."/>
            <person name="Monesi N."/>
        </authorList>
    </citation>
    <scope>NUCLEOTIDE SEQUENCE</scope>
    <source>
        <strain evidence="3">HSMRA1968</strain>
        <tissue evidence="3">Whole embryos</tissue>
    </source>
</reference>
<sequence>MHSTIVTDFEQTSEMRILYVLFIALVVVVGYVTAYRDENRNSGITTNDADSEQTSKLTVNGTQEDAQGINESETENQPSPGLTIDGAQESGGS</sequence>
<name>A0A9Q0S4F5_9DIPT</name>
<organism evidence="3 4">
    <name type="scientific">Pseudolycoriella hygida</name>
    <dbReference type="NCBI Taxonomy" id="35572"/>
    <lineage>
        <taxon>Eukaryota</taxon>
        <taxon>Metazoa</taxon>
        <taxon>Ecdysozoa</taxon>
        <taxon>Arthropoda</taxon>
        <taxon>Hexapoda</taxon>
        <taxon>Insecta</taxon>
        <taxon>Pterygota</taxon>
        <taxon>Neoptera</taxon>
        <taxon>Endopterygota</taxon>
        <taxon>Diptera</taxon>
        <taxon>Nematocera</taxon>
        <taxon>Sciaroidea</taxon>
        <taxon>Sciaridae</taxon>
        <taxon>Pseudolycoriella</taxon>
    </lineage>
</organism>
<feature type="region of interest" description="Disordered" evidence="1">
    <location>
        <begin position="38"/>
        <end position="93"/>
    </location>
</feature>